<dbReference type="Proteomes" id="UP001595729">
    <property type="component" value="Unassembled WGS sequence"/>
</dbReference>
<keyword evidence="2" id="KW-0804">Transcription</keyword>
<dbReference type="EMBL" id="JBHRXX010000004">
    <property type="protein sequence ID" value="MFC3683885.1"/>
    <property type="molecule type" value="Genomic_DNA"/>
</dbReference>
<accession>A0ABV7W283</accession>
<dbReference type="Pfam" id="PF12833">
    <property type="entry name" value="HTH_18"/>
    <property type="match status" value="1"/>
</dbReference>
<protein>
    <submittedName>
        <fullName evidence="4">Helix-turn-helix domain-containing protein</fullName>
    </submittedName>
</protein>
<evidence type="ECO:0000313" key="5">
    <source>
        <dbReference type="Proteomes" id="UP001595729"/>
    </source>
</evidence>
<dbReference type="PROSITE" id="PS01124">
    <property type="entry name" value="HTH_ARAC_FAMILY_2"/>
    <property type="match status" value="1"/>
</dbReference>
<dbReference type="Gene3D" id="1.10.10.60">
    <property type="entry name" value="Homeodomain-like"/>
    <property type="match status" value="1"/>
</dbReference>
<sequence length="303" mass="33795">MATLKPAALDFDPALIPSGTLWLPRASLSACLRGVMVRSTVGASLTDAQRLNHFPAFPLCNLCWWFTGCSHMLEPAQPGRMAQLSDPRQPLAGRWVFGGPFTRPSTSWCPGPVHGMMVMFMPDALHAMIGLEAARFTDQLVDAATVLPPDWLAMCEQVQHAADDAQRMTLLEDFLEPRWQACRPALPLQAHRYADWVAHLAQRAAVSGPGRSLRQLERRVKRWAGLPLRELRGMARSEQAFFDAVTAQAETGGIRWADIAADNGYADQSHLCRTTRRITGFSPEALREGIEKDEAFWAYRVWM</sequence>
<organism evidence="4 5">
    <name type="scientific">Hydrogenophaga luteola</name>
    <dbReference type="NCBI Taxonomy" id="1591122"/>
    <lineage>
        <taxon>Bacteria</taxon>
        <taxon>Pseudomonadati</taxon>
        <taxon>Pseudomonadota</taxon>
        <taxon>Betaproteobacteria</taxon>
        <taxon>Burkholderiales</taxon>
        <taxon>Comamonadaceae</taxon>
        <taxon>Hydrogenophaga</taxon>
    </lineage>
</organism>
<evidence type="ECO:0000313" key="4">
    <source>
        <dbReference type="EMBL" id="MFC3683885.1"/>
    </source>
</evidence>
<proteinExistence type="predicted"/>
<evidence type="ECO:0000256" key="1">
    <source>
        <dbReference type="ARBA" id="ARBA00023015"/>
    </source>
</evidence>
<dbReference type="SUPFAM" id="SSF46689">
    <property type="entry name" value="Homeodomain-like"/>
    <property type="match status" value="1"/>
</dbReference>
<feature type="domain" description="HTH araC/xylS-type" evidence="3">
    <location>
        <begin position="212"/>
        <end position="289"/>
    </location>
</feature>
<name>A0ABV7W283_9BURK</name>
<dbReference type="RefSeq" id="WP_382173379.1">
    <property type="nucleotide sequence ID" value="NZ_JBHRXX010000004.1"/>
</dbReference>
<keyword evidence="5" id="KW-1185">Reference proteome</keyword>
<comment type="caution">
    <text evidence="4">The sequence shown here is derived from an EMBL/GenBank/DDBJ whole genome shotgun (WGS) entry which is preliminary data.</text>
</comment>
<evidence type="ECO:0000256" key="2">
    <source>
        <dbReference type="ARBA" id="ARBA00023163"/>
    </source>
</evidence>
<reference evidence="5" key="1">
    <citation type="journal article" date="2019" name="Int. J. Syst. Evol. Microbiol.">
        <title>The Global Catalogue of Microorganisms (GCM) 10K type strain sequencing project: providing services to taxonomists for standard genome sequencing and annotation.</title>
        <authorList>
            <consortium name="The Broad Institute Genomics Platform"/>
            <consortium name="The Broad Institute Genome Sequencing Center for Infectious Disease"/>
            <person name="Wu L."/>
            <person name="Ma J."/>
        </authorList>
    </citation>
    <scope>NUCLEOTIDE SEQUENCE [LARGE SCALE GENOMIC DNA]</scope>
    <source>
        <strain evidence="5">KCTC 42501</strain>
    </source>
</reference>
<keyword evidence="1" id="KW-0805">Transcription regulation</keyword>
<dbReference type="InterPro" id="IPR009057">
    <property type="entry name" value="Homeodomain-like_sf"/>
</dbReference>
<dbReference type="SMART" id="SM00342">
    <property type="entry name" value="HTH_ARAC"/>
    <property type="match status" value="1"/>
</dbReference>
<evidence type="ECO:0000259" key="3">
    <source>
        <dbReference type="PROSITE" id="PS01124"/>
    </source>
</evidence>
<dbReference type="InterPro" id="IPR018060">
    <property type="entry name" value="HTH_AraC"/>
</dbReference>
<gene>
    <name evidence="4" type="ORF">ACFOPI_09790</name>
</gene>